<gene>
    <name evidence="1" type="ORF">SSGG_03002</name>
</gene>
<name>D6APD9_STRFL</name>
<evidence type="ECO:0000313" key="1">
    <source>
        <dbReference type="EMBL" id="EFE75635.2"/>
    </source>
</evidence>
<dbReference type="Gene3D" id="2.30.110.10">
    <property type="entry name" value="Electron Transport, Fmn-binding Protein, Chain A"/>
    <property type="match status" value="2"/>
</dbReference>
<evidence type="ECO:0000313" key="2">
    <source>
        <dbReference type="Proteomes" id="UP000003986"/>
    </source>
</evidence>
<accession>D6APD9</accession>
<reference evidence="2" key="1">
    <citation type="submission" date="2008-10" db="EMBL/GenBank/DDBJ databases">
        <authorList>
            <person name="Molnar K."/>
        </authorList>
    </citation>
    <scope>NUCLEOTIDE SEQUENCE [LARGE SCALE GENOMIC DNA]</scope>
    <source>
        <strain evidence="2">NRRL 15998</strain>
    </source>
</reference>
<sequence length="443" mass="49142">MQRTHESPPLPLALPADASEAIGELGQAPSAESARLLKDAAQRRRLSGHELALARAAREEIKRRASRISALIERVEGISLTADECSLLRPPFGRATHLPSPDRPYVHLAVHTGRGGVSVTPVWAAAIGGHVVMSTVENRIKARATALDPLVALSVPAGVGSQVSFEVGGFLSQSPDSEHKLIRTLAEMYSTRKPGEQTDGNYTSWDQRERNERLRLEVLAYRIRSELGDAPAVRSTSYVPALPPRHSMADRPQTCEPGVHDAFWEKKANGAEDEPGLHEDRDELAILGMTRQAAHRSCRSTSPTYGHMACFDHQGLLRCRQIGFDVIDVKGEDRISFLVDKRDCAVLLRNPNAAMSVAKYRSGSVWLQSQGVIQLHDDPDMVRDTTHRLESRYNRVHHRLALDLSWHVRPPGDYVLASLSQQRLSSRYRETERSLRSVRAEGT</sequence>
<reference evidence="2" key="2">
    <citation type="submission" date="2008-12" db="EMBL/GenBank/DDBJ databases">
        <title>Annotation of Streptomyces roseosporus strain NRRL 15998.</title>
        <authorList>
            <consortium name="The Broad Institute Genome Sequencing Platform"/>
            <consortium name="Broad Institute Microbial Sequencing Center"/>
            <person name="Fischbach M."/>
            <person name="Ward D."/>
            <person name="Young S."/>
            <person name="Kodira C.D."/>
            <person name="Zeng Q."/>
            <person name="Koehrsen M."/>
            <person name="Godfrey P."/>
            <person name="Alvarado L."/>
            <person name="Berlin A.M."/>
            <person name="Borenstein D."/>
            <person name="Chen Z."/>
            <person name="Engels R."/>
            <person name="Freedman E."/>
            <person name="Gellesch M."/>
            <person name="Goldberg J."/>
            <person name="Griggs A."/>
            <person name="Gujja S."/>
            <person name="Heiman D.I."/>
            <person name="Hepburn T.A."/>
            <person name="Howarth C."/>
            <person name="Jen D."/>
            <person name="Larson L."/>
            <person name="Lewis B."/>
            <person name="Mehta T."/>
            <person name="Park D."/>
            <person name="Pearson M."/>
            <person name="Roberts A."/>
            <person name="Saif S."/>
            <person name="Shea T.D."/>
            <person name="Shenoy N."/>
            <person name="Sisk P."/>
            <person name="Stolte C."/>
            <person name="Sykes S.N."/>
            <person name="Walk T."/>
            <person name="White J."/>
            <person name="Yandava C."/>
            <person name="Straight P."/>
            <person name="Clardy J."/>
            <person name="Hung D."/>
            <person name="Kolter R."/>
            <person name="Mekalanos J."/>
            <person name="Walker S."/>
            <person name="Walsh C.T."/>
            <person name="Wieland B.L.C."/>
            <person name="Ilzarbe M."/>
            <person name="Galagan J."/>
            <person name="Nusbaum C."/>
            <person name="Birren B."/>
        </authorList>
    </citation>
    <scope>NUCLEOTIDE SEQUENCE [LARGE SCALE GENOMIC DNA]</scope>
    <source>
        <strain evidence="2">NRRL 15998</strain>
    </source>
</reference>
<proteinExistence type="predicted"/>
<dbReference type="AlphaFoldDB" id="D6APD9"/>
<dbReference type="SUPFAM" id="SSF50475">
    <property type="entry name" value="FMN-binding split barrel"/>
    <property type="match status" value="2"/>
</dbReference>
<organism evidence="1 2">
    <name type="scientific">Streptomyces filamentosus NRRL 15998</name>
    <dbReference type="NCBI Taxonomy" id="457431"/>
    <lineage>
        <taxon>Bacteria</taxon>
        <taxon>Bacillati</taxon>
        <taxon>Actinomycetota</taxon>
        <taxon>Actinomycetes</taxon>
        <taxon>Kitasatosporales</taxon>
        <taxon>Streptomycetaceae</taxon>
        <taxon>Streptomyces</taxon>
    </lineage>
</organism>
<protein>
    <submittedName>
        <fullName evidence="1">Predicted protein</fullName>
    </submittedName>
</protein>
<dbReference type="InterPro" id="IPR012349">
    <property type="entry name" value="Split_barrel_FMN-bd"/>
</dbReference>
<dbReference type="SMR" id="D6APD9"/>
<dbReference type="EMBL" id="DS999644">
    <property type="protein sequence ID" value="EFE75635.2"/>
    <property type="molecule type" value="Genomic_DNA"/>
</dbReference>
<dbReference type="Proteomes" id="UP000003986">
    <property type="component" value="Unassembled WGS sequence"/>
</dbReference>